<keyword evidence="3" id="KW-0732">Signal</keyword>
<name>A0A8S0W2M8_9FIRM</name>
<feature type="domain" description="Periplasmic binding protein" evidence="4">
    <location>
        <begin position="2"/>
        <end position="250"/>
    </location>
</feature>
<dbReference type="RefSeq" id="WP_240984420.1">
    <property type="nucleotide sequence ID" value="NZ_LR746496.1"/>
</dbReference>
<evidence type="ECO:0000259" key="4">
    <source>
        <dbReference type="Pfam" id="PF13407"/>
    </source>
</evidence>
<dbReference type="KEGG" id="aacx:DEACI_1466"/>
<proteinExistence type="inferred from homology"/>
<sequence>MSTFNNPFFVSLKNGAEYEAKKLGYKLVVQNANNDNQTELNLAQTDILKKPAVLILDPVDSNAIVTAIDKANQAGIPVFAFDRKPAGGKLVTFVGYDAIQAGKRAADALAKVLNNTGKVVEIQGIMGTNVAQDRSKGFEDEIAKYPNIQIVAKQPANFDRSQALNVMTNVLQAHPNINGVYAANDEMAMGVLAALKARGLEGKVAVIGNDGIKDALDAITAGTLAATNAESPFYEGVKVADIAGRILKKETVPPATTLEGQLVNRDNVARLP</sequence>
<evidence type="ECO:0000256" key="3">
    <source>
        <dbReference type="ARBA" id="ARBA00022729"/>
    </source>
</evidence>
<dbReference type="KEGG" id="aacx:DEACI_1461"/>
<dbReference type="Pfam" id="PF13407">
    <property type="entry name" value="Peripla_BP_4"/>
    <property type="match status" value="1"/>
</dbReference>
<evidence type="ECO:0000256" key="2">
    <source>
        <dbReference type="ARBA" id="ARBA00007639"/>
    </source>
</evidence>
<dbReference type="Gene3D" id="3.40.50.2300">
    <property type="match status" value="2"/>
</dbReference>
<dbReference type="Proteomes" id="UP000836597">
    <property type="component" value="Chromosome"/>
</dbReference>
<evidence type="ECO:0000256" key="1">
    <source>
        <dbReference type="ARBA" id="ARBA00004196"/>
    </source>
</evidence>
<organism evidence="5">
    <name type="scientific">Acididesulfobacillus acetoxydans</name>
    <dbReference type="NCBI Taxonomy" id="1561005"/>
    <lineage>
        <taxon>Bacteria</taxon>
        <taxon>Bacillati</taxon>
        <taxon>Bacillota</taxon>
        <taxon>Clostridia</taxon>
        <taxon>Eubacteriales</taxon>
        <taxon>Peptococcaceae</taxon>
        <taxon>Acididesulfobacillus</taxon>
    </lineage>
</organism>
<dbReference type="InterPro" id="IPR028082">
    <property type="entry name" value="Peripla_BP_I"/>
</dbReference>
<comment type="subcellular location">
    <subcellularLocation>
        <location evidence="1">Cell envelope</location>
    </subcellularLocation>
</comment>
<accession>A0A8S0W2M8</accession>
<dbReference type="SUPFAM" id="SSF53822">
    <property type="entry name" value="Periplasmic binding protein-like I"/>
    <property type="match status" value="1"/>
</dbReference>
<reference evidence="5" key="1">
    <citation type="submission" date="2020-01" db="EMBL/GenBank/DDBJ databases">
        <authorList>
            <person name="Hornung B."/>
        </authorList>
    </citation>
    <scope>NUCLEOTIDE SEQUENCE</scope>
    <source>
        <strain evidence="5">PacBioINE</strain>
    </source>
</reference>
<evidence type="ECO:0000313" key="6">
    <source>
        <dbReference type="EMBL" id="CAA7600813.1"/>
    </source>
</evidence>
<dbReference type="AlphaFoldDB" id="A0A8S0W2M8"/>
<dbReference type="EMBL" id="LR746496">
    <property type="protein sequence ID" value="CAA7600813.1"/>
    <property type="molecule type" value="Genomic_DNA"/>
</dbReference>
<protein>
    <submittedName>
        <fullName evidence="5">Periplasmic binding protein domain</fullName>
    </submittedName>
</protein>
<evidence type="ECO:0000313" key="5">
    <source>
        <dbReference type="EMBL" id="CAA7600808.1"/>
    </source>
</evidence>
<gene>
    <name evidence="5" type="ORF">DEACI_1461</name>
    <name evidence="6" type="ORF">DEACI_1466</name>
</gene>
<dbReference type="PANTHER" id="PTHR46847">
    <property type="entry name" value="D-ALLOSE-BINDING PERIPLASMIC PROTEIN-RELATED"/>
    <property type="match status" value="1"/>
</dbReference>
<dbReference type="GO" id="GO:0030313">
    <property type="term" value="C:cell envelope"/>
    <property type="evidence" value="ECO:0007669"/>
    <property type="project" value="UniProtKB-SubCell"/>
</dbReference>
<dbReference type="InterPro" id="IPR025997">
    <property type="entry name" value="SBP_2_dom"/>
</dbReference>
<dbReference type="GO" id="GO:0030246">
    <property type="term" value="F:carbohydrate binding"/>
    <property type="evidence" value="ECO:0007669"/>
    <property type="project" value="UniProtKB-ARBA"/>
</dbReference>
<dbReference type="PANTHER" id="PTHR46847:SF1">
    <property type="entry name" value="D-ALLOSE-BINDING PERIPLASMIC PROTEIN-RELATED"/>
    <property type="match status" value="1"/>
</dbReference>
<comment type="similarity">
    <text evidence="2">Belongs to the bacterial solute-binding protein 2 family.</text>
</comment>
<dbReference type="EMBL" id="LR746496">
    <property type="protein sequence ID" value="CAA7600808.1"/>
    <property type="molecule type" value="Genomic_DNA"/>
</dbReference>